<accession>A0A816CBW9</accession>
<comment type="caution">
    <text evidence="2">The sequence shown here is derived from an EMBL/GenBank/DDBJ whole genome shotgun (WGS) entry which is preliminary data.</text>
</comment>
<keyword evidence="3" id="KW-1185">Reference proteome</keyword>
<dbReference type="Proteomes" id="UP000663828">
    <property type="component" value="Unassembled WGS sequence"/>
</dbReference>
<dbReference type="AlphaFoldDB" id="A0A816CBW9"/>
<organism evidence="2 3">
    <name type="scientific">Adineta ricciae</name>
    <name type="common">Rotifer</name>
    <dbReference type="NCBI Taxonomy" id="249248"/>
    <lineage>
        <taxon>Eukaryota</taxon>
        <taxon>Metazoa</taxon>
        <taxon>Spiralia</taxon>
        <taxon>Gnathifera</taxon>
        <taxon>Rotifera</taxon>
        <taxon>Eurotatoria</taxon>
        <taxon>Bdelloidea</taxon>
        <taxon>Adinetida</taxon>
        <taxon>Adinetidae</taxon>
        <taxon>Adineta</taxon>
    </lineage>
</organism>
<evidence type="ECO:0000313" key="3">
    <source>
        <dbReference type="Proteomes" id="UP000663828"/>
    </source>
</evidence>
<evidence type="ECO:0000256" key="1">
    <source>
        <dbReference type="SAM" id="MobiDB-lite"/>
    </source>
</evidence>
<gene>
    <name evidence="2" type="ORF">XAT740_LOCUS50437</name>
</gene>
<sequence length="152" mass="16970">MNSLASVLYSSSSTTKKRSNLSLQPSLKPVPTMDSKSSTKCKVSGMLFRSSTPKTSLTTAVHPVSTSSYFSATSPRSPRCSTPIFAKQRRTRPFIACELCRQRAFASMNQNKPEQKHVSHHHTTTLVRCQNQTNLKIRRGLSSIEQLLVWIV</sequence>
<reference evidence="2" key="1">
    <citation type="submission" date="2021-02" db="EMBL/GenBank/DDBJ databases">
        <authorList>
            <person name="Nowell W R."/>
        </authorList>
    </citation>
    <scope>NUCLEOTIDE SEQUENCE</scope>
</reference>
<proteinExistence type="predicted"/>
<evidence type="ECO:0000313" key="2">
    <source>
        <dbReference type="EMBL" id="CAF1622515.1"/>
    </source>
</evidence>
<dbReference type="EMBL" id="CAJNOR010007741">
    <property type="protein sequence ID" value="CAF1622515.1"/>
    <property type="molecule type" value="Genomic_DNA"/>
</dbReference>
<protein>
    <submittedName>
        <fullName evidence="2">Uncharacterized protein</fullName>
    </submittedName>
</protein>
<feature type="region of interest" description="Disordered" evidence="1">
    <location>
        <begin position="18"/>
        <end position="38"/>
    </location>
</feature>
<name>A0A816CBW9_ADIRI</name>